<dbReference type="EMBL" id="JACJVO010000075">
    <property type="protein sequence ID" value="MBB6736039.1"/>
    <property type="molecule type" value="Genomic_DNA"/>
</dbReference>
<evidence type="ECO:0000313" key="4">
    <source>
        <dbReference type="Proteomes" id="UP000564644"/>
    </source>
</evidence>
<sequence length="213" mass="22499">MRKKTGRALVSALSLTLVAASLAACSGNDSKDSGTAGASPSAGSPSGSASGTAASSPSAGDAAKSPKTGGKFDPPVTITTAMPVGDDVKFRDGETINDNVMMKWFRDNMGIDIKVLWTTKTVDDYQNKQKLMFASNQDIPDVMIVNDPSILANFIEAGQLKDISADFAQYASKRFQDSYATQPSIWNSVLRGDKKYGLPLPGDGMAKGALFFR</sequence>
<feature type="compositionally biased region" description="Low complexity" evidence="1">
    <location>
        <begin position="33"/>
        <end position="67"/>
    </location>
</feature>
<accession>A0A7X0STV4</accession>
<dbReference type="Proteomes" id="UP000564644">
    <property type="component" value="Unassembled WGS sequence"/>
</dbReference>
<evidence type="ECO:0000256" key="1">
    <source>
        <dbReference type="SAM" id="MobiDB-lite"/>
    </source>
</evidence>
<name>A0A7X0STV4_9BACL</name>
<feature type="non-terminal residue" evidence="3">
    <location>
        <position position="213"/>
    </location>
</feature>
<organism evidence="3 4">
    <name type="scientific">Cohnella zeiphila</name>
    <dbReference type="NCBI Taxonomy" id="2761120"/>
    <lineage>
        <taxon>Bacteria</taxon>
        <taxon>Bacillati</taxon>
        <taxon>Bacillota</taxon>
        <taxon>Bacilli</taxon>
        <taxon>Bacillales</taxon>
        <taxon>Paenibacillaceae</taxon>
        <taxon>Cohnella</taxon>
    </lineage>
</organism>
<dbReference type="PROSITE" id="PS51257">
    <property type="entry name" value="PROKAR_LIPOPROTEIN"/>
    <property type="match status" value="1"/>
</dbReference>
<protein>
    <submittedName>
        <fullName evidence="3">Extracellular solute-binding protein</fullName>
    </submittedName>
</protein>
<reference evidence="3 4" key="1">
    <citation type="submission" date="2020-08" db="EMBL/GenBank/DDBJ databases">
        <title>Cohnella phylogeny.</title>
        <authorList>
            <person name="Dunlap C."/>
        </authorList>
    </citation>
    <scope>NUCLEOTIDE SEQUENCE [LARGE SCALE GENOMIC DNA]</scope>
    <source>
        <strain evidence="3 4">CBP 2801</strain>
    </source>
</reference>
<evidence type="ECO:0000313" key="3">
    <source>
        <dbReference type="EMBL" id="MBB6736039.1"/>
    </source>
</evidence>
<gene>
    <name evidence="3" type="ORF">H7C18_34545</name>
</gene>
<dbReference type="SUPFAM" id="SSF53850">
    <property type="entry name" value="Periplasmic binding protein-like II"/>
    <property type="match status" value="1"/>
</dbReference>
<evidence type="ECO:0000256" key="2">
    <source>
        <dbReference type="SAM" id="SignalP"/>
    </source>
</evidence>
<feature type="signal peptide" evidence="2">
    <location>
        <begin position="1"/>
        <end position="23"/>
    </location>
</feature>
<dbReference type="Gene3D" id="3.40.190.10">
    <property type="entry name" value="Periplasmic binding protein-like II"/>
    <property type="match status" value="1"/>
</dbReference>
<feature type="region of interest" description="Disordered" evidence="1">
    <location>
        <begin position="26"/>
        <end position="78"/>
    </location>
</feature>
<keyword evidence="4" id="KW-1185">Reference proteome</keyword>
<keyword evidence="2" id="KW-0732">Signal</keyword>
<proteinExistence type="predicted"/>
<dbReference type="AlphaFoldDB" id="A0A7X0STV4"/>
<comment type="caution">
    <text evidence="3">The sequence shown here is derived from an EMBL/GenBank/DDBJ whole genome shotgun (WGS) entry which is preliminary data.</text>
</comment>
<feature type="chain" id="PRO_5030719095" evidence="2">
    <location>
        <begin position="24"/>
        <end position="213"/>
    </location>
</feature>